<keyword evidence="2" id="KW-1185">Reference proteome</keyword>
<evidence type="ECO:0000256" key="1">
    <source>
        <dbReference type="SAM" id="MobiDB-lite"/>
    </source>
</evidence>
<feature type="compositionally biased region" description="Pro residues" evidence="1">
    <location>
        <begin position="155"/>
        <end position="164"/>
    </location>
</feature>
<gene>
    <name evidence="3" type="primary">LOC109394577</name>
</gene>
<evidence type="ECO:0000313" key="2">
    <source>
        <dbReference type="Proteomes" id="UP000694851"/>
    </source>
</evidence>
<dbReference type="Proteomes" id="UP000694851">
    <property type="component" value="Unplaced"/>
</dbReference>
<feature type="compositionally biased region" description="Low complexity" evidence="1">
    <location>
        <begin position="183"/>
        <end position="193"/>
    </location>
</feature>
<feature type="compositionally biased region" description="Basic residues" evidence="1">
    <location>
        <begin position="1"/>
        <end position="10"/>
    </location>
</feature>
<dbReference type="RefSeq" id="XP_019520303.1">
    <property type="nucleotide sequence ID" value="XM_019664758.1"/>
</dbReference>
<proteinExistence type="predicted"/>
<feature type="compositionally biased region" description="Gly residues" evidence="1">
    <location>
        <begin position="90"/>
        <end position="100"/>
    </location>
</feature>
<dbReference type="AlphaFoldDB" id="A0A8B7T8E5"/>
<dbReference type="KEGG" id="hai:109394577"/>
<feature type="compositionally biased region" description="Polar residues" evidence="1">
    <location>
        <begin position="132"/>
        <end position="142"/>
    </location>
</feature>
<reference evidence="3" key="1">
    <citation type="submission" date="2025-08" db="UniProtKB">
        <authorList>
            <consortium name="RefSeq"/>
        </authorList>
    </citation>
    <scope>IDENTIFICATION</scope>
    <source>
        <tissue evidence="3">Muscle</tissue>
    </source>
</reference>
<feature type="compositionally biased region" description="Low complexity" evidence="1">
    <location>
        <begin position="143"/>
        <end position="154"/>
    </location>
</feature>
<dbReference type="GeneID" id="109394577"/>
<feature type="region of interest" description="Disordered" evidence="1">
    <location>
        <begin position="1"/>
        <end position="118"/>
    </location>
</feature>
<feature type="region of interest" description="Disordered" evidence="1">
    <location>
        <begin position="132"/>
        <end position="215"/>
    </location>
</feature>
<organism evidence="2 3">
    <name type="scientific">Hipposideros armiger</name>
    <name type="common">Great Himalayan leaf-nosed bat</name>
    <dbReference type="NCBI Taxonomy" id="186990"/>
    <lineage>
        <taxon>Eukaryota</taxon>
        <taxon>Metazoa</taxon>
        <taxon>Chordata</taxon>
        <taxon>Craniata</taxon>
        <taxon>Vertebrata</taxon>
        <taxon>Euteleostomi</taxon>
        <taxon>Mammalia</taxon>
        <taxon>Eutheria</taxon>
        <taxon>Laurasiatheria</taxon>
        <taxon>Chiroptera</taxon>
        <taxon>Yinpterochiroptera</taxon>
        <taxon>Rhinolophoidea</taxon>
        <taxon>Hipposideridae</taxon>
        <taxon>Hipposideros</taxon>
    </lineage>
</organism>
<name>A0A8B7T8E5_HIPAR</name>
<protein>
    <submittedName>
        <fullName evidence="3">Uncharacterized protein</fullName>
    </submittedName>
</protein>
<sequence length="215" mass="22084">MNCVLRRRARPCGGVFQGKQELRDRPVFSPAQPGFPSPQALEPPTRGAPGESKLTSVRGAHTRRRSGRASPTSGIGPRRLGGRRAHVGVGERGGGAGRGGAARPRPPRGYTEGRPRAQPALCSAAIPALLSAQTSEAAVTSQPSRVAGPRRAPAARPPPPPPRGPCAAPVSCQISGHAEGPQARGSLGALAGAEGLGWGRREPRPAARSCPETTL</sequence>
<evidence type="ECO:0000313" key="3">
    <source>
        <dbReference type="RefSeq" id="XP_019520303.1"/>
    </source>
</evidence>
<accession>A0A8B7T8E5</accession>